<keyword evidence="1" id="KW-0472">Membrane</keyword>
<keyword evidence="3" id="KW-1185">Reference proteome</keyword>
<evidence type="ECO:0000313" key="2">
    <source>
        <dbReference type="EMBL" id="MDM1047928.1"/>
    </source>
</evidence>
<evidence type="ECO:0000256" key="1">
    <source>
        <dbReference type="SAM" id="Phobius"/>
    </source>
</evidence>
<evidence type="ECO:0000313" key="3">
    <source>
        <dbReference type="Proteomes" id="UP001170954"/>
    </source>
</evidence>
<dbReference type="Gene3D" id="1.25.40.10">
    <property type="entry name" value="Tetratricopeptide repeat domain"/>
    <property type="match status" value="1"/>
</dbReference>
<evidence type="ECO:0008006" key="4">
    <source>
        <dbReference type="Google" id="ProtNLM"/>
    </source>
</evidence>
<accession>A0ABT7NL49</accession>
<dbReference type="EMBL" id="JACAGK010000014">
    <property type="protein sequence ID" value="MDM1047928.1"/>
    <property type="molecule type" value="Genomic_DNA"/>
</dbReference>
<feature type="transmembrane region" description="Helical" evidence="1">
    <location>
        <begin position="363"/>
        <end position="381"/>
    </location>
</feature>
<dbReference type="InterPro" id="IPR016032">
    <property type="entry name" value="Sig_transdc_resp-reg_C-effctor"/>
</dbReference>
<organism evidence="2 3">
    <name type="scientific">Sphingobacterium hotanense</name>
    <dbReference type="NCBI Taxonomy" id="649196"/>
    <lineage>
        <taxon>Bacteria</taxon>
        <taxon>Pseudomonadati</taxon>
        <taxon>Bacteroidota</taxon>
        <taxon>Sphingobacteriia</taxon>
        <taxon>Sphingobacteriales</taxon>
        <taxon>Sphingobacteriaceae</taxon>
        <taxon>Sphingobacterium</taxon>
    </lineage>
</organism>
<gene>
    <name evidence="2" type="ORF">HX018_06720</name>
</gene>
<comment type="caution">
    <text evidence="2">The sequence shown here is derived from an EMBL/GenBank/DDBJ whole genome shotgun (WGS) entry which is preliminary data.</text>
</comment>
<keyword evidence="1" id="KW-0812">Transmembrane</keyword>
<dbReference type="InterPro" id="IPR011990">
    <property type="entry name" value="TPR-like_helical_dom_sf"/>
</dbReference>
<sequence length="547" mass="64025">MDVKGEKAVLEEALRSKVNFGKDTLAIHKSLDPLLEFANEKKSAKLKWAYYMLMADAFSIAFDNVNDRTDRYFQLALNTIADGKEEGLEMLTNIRWGYYYFTYRNVARAFPYFLRANEFQERVVSATIPLVPLHYGYMANFYSYIGDHKKAIIYLKLGIPYTEEMSRKRIDMFNAIGVYLRRDFQMSESENYFKHALKVAENAKDSVWIGIISGNLADFERTRGNLDKCLELIQRNIEYSEKFHEPLDAMRANIALADTYIQRRQWKDAKEALYKAEGYMEDKPYFLQYKKDIAKAFADIAQGEGNNPKELIHLQQYLALNDSLTKQSNHQMMQKIYWQWESERYNQAVATAEMKKAQTQQKYQLIGILLLLVFVIILLLINRSRNKERIKSTLLEKEQLRLAFEKSQVDQELMVLRDSLQEFTNTIKQNDATIQQLRMEVKHGDDLDPAYQDRINDSLSDMLETHIMTDERWMKFKKVFDRVYPGFLIGQKALYPKLSENDLRLLALMKLDLSNRSMGDLLGVSIDAVKKAKQRLKKKQEAIESHV</sequence>
<dbReference type="RefSeq" id="WP_286650909.1">
    <property type="nucleotide sequence ID" value="NZ_JACAGK010000014.1"/>
</dbReference>
<reference evidence="2" key="1">
    <citation type="submission" date="2020-06" db="EMBL/GenBank/DDBJ databases">
        <authorList>
            <person name="Dong N."/>
        </authorList>
    </citation>
    <scope>NUCLEOTIDE SEQUENCE</scope>
    <source>
        <strain evidence="2">R1692</strain>
    </source>
</reference>
<dbReference type="SUPFAM" id="SSF46894">
    <property type="entry name" value="C-terminal effector domain of the bipartite response regulators"/>
    <property type="match status" value="1"/>
</dbReference>
<protein>
    <recommendedName>
        <fullName evidence="4">Tetratricopeptide repeat protein</fullName>
    </recommendedName>
</protein>
<dbReference type="SUPFAM" id="SSF48452">
    <property type="entry name" value="TPR-like"/>
    <property type="match status" value="1"/>
</dbReference>
<dbReference type="Proteomes" id="UP001170954">
    <property type="component" value="Unassembled WGS sequence"/>
</dbReference>
<name>A0ABT7NL49_9SPHI</name>
<proteinExistence type="predicted"/>
<reference evidence="2" key="2">
    <citation type="journal article" date="2022" name="Sci. Total Environ.">
        <title>Prevalence, transmission, and molecular epidemiology of tet(X)-positive bacteria among humans, animals, and environmental niches in China: An epidemiological, and genomic-based study.</title>
        <authorList>
            <person name="Dong N."/>
            <person name="Zeng Y."/>
            <person name="Cai C."/>
            <person name="Sun C."/>
            <person name="Lu J."/>
            <person name="Liu C."/>
            <person name="Zhou H."/>
            <person name="Sun Q."/>
            <person name="Shu L."/>
            <person name="Wang H."/>
            <person name="Wang Y."/>
            <person name="Wang S."/>
            <person name="Wu C."/>
            <person name="Chan E.W."/>
            <person name="Chen G."/>
            <person name="Shen Z."/>
            <person name="Chen S."/>
            <person name="Zhang R."/>
        </authorList>
    </citation>
    <scope>NUCLEOTIDE SEQUENCE</scope>
    <source>
        <strain evidence="2">R1692</strain>
    </source>
</reference>
<keyword evidence="1" id="KW-1133">Transmembrane helix</keyword>